<protein>
    <recommendedName>
        <fullName evidence="3">Helix-turn-helix domain-containing protein</fullName>
    </recommendedName>
</protein>
<evidence type="ECO:0000313" key="2">
    <source>
        <dbReference type="Proteomes" id="UP000555728"/>
    </source>
</evidence>
<sequence>MTTIKDRGQFVLTGAEALAQAAGADADRVARFTGLSQPVAARVLAGQKTTWVRCAKVARALNALGAREAGPHAVVRQDG</sequence>
<organism evidence="1 2">
    <name type="scientific">Roseospira goensis</name>
    <dbReference type="NCBI Taxonomy" id="391922"/>
    <lineage>
        <taxon>Bacteria</taxon>
        <taxon>Pseudomonadati</taxon>
        <taxon>Pseudomonadota</taxon>
        <taxon>Alphaproteobacteria</taxon>
        <taxon>Rhodospirillales</taxon>
        <taxon>Rhodospirillaceae</taxon>
        <taxon>Roseospira</taxon>
    </lineage>
</organism>
<keyword evidence="2" id="KW-1185">Reference proteome</keyword>
<comment type="caution">
    <text evidence="1">The sequence shown here is derived from an EMBL/GenBank/DDBJ whole genome shotgun (WGS) entry which is preliminary data.</text>
</comment>
<dbReference type="AlphaFoldDB" id="A0A7W6RW98"/>
<reference evidence="1 2" key="1">
    <citation type="submission" date="2020-08" db="EMBL/GenBank/DDBJ databases">
        <title>Genome sequencing of Purple Non-Sulfur Bacteria from various extreme environments.</title>
        <authorList>
            <person name="Mayer M."/>
        </authorList>
    </citation>
    <scope>NUCLEOTIDE SEQUENCE [LARGE SCALE GENOMIC DNA]</scope>
    <source>
        <strain evidence="1 2">JA135</strain>
    </source>
</reference>
<dbReference type="Proteomes" id="UP000555728">
    <property type="component" value="Unassembled WGS sequence"/>
</dbReference>
<dbReference type="RefSeq" id="WP_184430892.1">
    <property type="nucleotide sequence ID" value="NZ_JACIGI010000001.1"/>
</dbReference>
<proteinExistence type="predicted"/>
<evidence type="ECO:0000313" key="1">
    <source>
        <dbReference type="EMBL" id="MBB4284418.1"/>
    </source>
</evidence>
<accession>A0A7W6RW98</accession>
<name>A0A7W6RW98_9PROT</name>
<evidence type="ECO:0008006" key="3">
    <source>
        <dbReference type="Google" id="ProtNLM"/>
    </source>
</evidence>
<dbReference type="EMBL" id="JACIGI010000001">
    <property type="protein sequence ID" value="MBB4284418.1"/>
    <property type="molecule type" value="Genomic_DNA"/>
</dbReference>
<gene>
    <name evidence="1" type="ORF">GGD88_000124</name>
</gene>